<dbReference type="EMBL" id="BMAT01003417">
    <property type="protein sequence ID" value="GFS25082.1"/>
    <property type="molecule type" value="Genomic_DNA"/>
</dbReference>
<keyword evidence="1" id="KW-0472">Membrane</keyword>
<comment type="caution">
    <text evidence="2">The sequence shown here is derived from an EMBL/GenBank/DDBJ whole genome shotgun (WGS) entry which is preliminary data.</text>
</comment>
<dbReference type="AlphaFoldDB" id="A0AAV4JQN1"/>
<feature type="transmembrane region" description="Helical" evidence="1">
    <location>
        <begin position="28"/>
        <end position="49"/>
    </location>
</feature>
<proteinExistence type="predicted"/>
<name>A0AAV4JQN1_9GAST</name>
<evidence type="ECO:0000313" key="3">
    <source>
        <dbReference type="Proteomes" id="UP000762676"/>
    </source>
</evidence>
<organism evidence="2 3">
    <name type="scientific">Elysia marginata</name>
    <dbReference type="NCBI Taxonomy" id="1093978"/>
    <lineage>
        <taxon>Eukaryota</taxon>
        <taxon>Metazoa</taxon>
        <taxon>Spiralia</taxon>
        <taxon>Lophotrochozoa</taxon>
        <taxon>Mollusca</taxon>
        <taxon>Gastropoda</taxon>
        <taxon>Heterobranchia</taxon>
        <taxon>Euthyneura</taxon>
        <taxon>Panpulmonata</taxon>
        <taxon>Sacoglossa</taxon>
        <taxon>Placobranchoidea</taxon>
        <taxon>Plakobranchidae</taxon>
        <taxon>Elysia</taxon>
    </lineage>
</organism>
<evidence type="ECO:0008006" key="4">
    <source>
        <dbReference type="Google" id="ProtNLM"/>
    </source>
</evidence>
<gene>
    <name evidence="2" type="ORF">ElyMa_001679000</name>
</gene>
<keyword evidence="1" id="KW-1133">Transmembrane helix</keyword>
<keyword evidence="1" id="KW-0812">Transmembrane</keyword>
<accession>A0AAV4JQN1</accession>
<protein>
    <recommendedName>
        <fullName evidence="4">SHOCT domain-containing protein</fullName>
    </recommendedName>
</protein>
<feature type="transmembrane region" description="Helical" evidence="1">
    <location>
        <begin position="61"/>
        <end position="81"/>
    </location>
</feature>
<dbReference type="Proteomes" id="UP000762676">
    <property type="component" value="Unassembled WGS sequence"/>
</dbReference>
<sequence>MTIMPKLSASQIRDIVFNFVPQSIQENIFIKSLLAGATAIGILLSVPAFAPVGTVGATGWIIVYAVTGGTFSIEAISRAWSAWKNKSEKERQAADEKLFKLKAALDDGVITEAEYKERARALLDQIMK</sequence>
<keyword evidence="3" id="KW-1185">Reference proteome</keyword>
<reference evidence="2 3" key="1">
    <citation type="journal article" date="2021" name="Elife">
        <title>Chloroplast acquisition without the gene transfer in kleptoplastic sea slugs, Plakobranchus ocellatus.</title>
        <authorList>
            <person name="Maeda T."/>
            <person name="Takahashi S."/>
            <person name="Yoshida T."/>
            <person name="Shimamura S."/>
            <person name="Takaki Y."/>
            <person name="Nagai Y."/>
            <person name="Toyoda A."/>
            <person name="Suzuki Y."/>
            <person name="Arimoto A."/>
            <person name="Ishii H."/>
            <person name="Satoh N."/>
            <person name="Nishiyama T."/>
            <person name="Hasebe M."/>
            <person name="Maruyama T."/>
            <person name="Minagawa J."/>
            <person name="Obokata J."/>
            <person name="Shigenobu S."/>
        </authorList>
    </citation>
    <scope>NUCLEOTIDE SEQUENCE [LARGE SCALE GENOMIC DNA]</scope>
</reference>
<evidence type="ECO:0000313" key="2">
    <source>
        <dbReference type="EMBL" id="GFS25082.1"/>
    </source>
</evidence>
<evidence type="ECO:0000256" key="1">
    <source>
        <dbReference type="SAM" id="Phobius"/>
    </source>
</evidence>